<dbReference type="NCBIfam" id="TIGR04409">
    <property type="entry name" value="LptC_YrbK"/>
    <property type="match status" value="1"/>
</dbReference>
<organism evidence="8 9">
    <name type="scientific">Azospirillum ramasamyi</name>
    <dbReference type="NCBI Taxonomy" id="682998"/>
    <lineage>
        <taxon>Bacteria</taxon>
        <taxon>Pseudomonadati</taxon>
        <taxon>Pseudomonadota</taxon>
        <taxon>Alphaproteobacteria</taxon>
        <taxon>Rhodospirillales</taxon>
        <taxon>Azospirillaceae</taxon>
        <taxon>Azospirillum</taxon>
    </lineage>
</organism>
<evidence type="ECO:0000256" key="7">
    <source>
        <dbReference type="SAM" id="Phobius"/>
    </source>
</evidence>
<dbReference type="RefSeq" id="WP_111067362.1">
    <property type="nucleotide sequence ID" value="NZ_CP029829.1"/>
</dbReference>
<dbReference type="OrthoDB" id="8441710at2"/>
<dbReference type="GO" id="GO:0030288">
    <property type="term" value="C:outer membrane-bounded periplasmic space"/>
    <property type="evidence" value="ECO:0007669"/>
    <property type="project" value="TreeGrafter"/>
</dbReference>
<keyword evidence="5 7" id="KW-0472">Membrane</keyword>
<proteinExistence type="predicted"/>
<gene>
    <name evidence="8" type="primary">lptC</name>
    <name evidence="8" type="ORF">DM194_11050</name>
</gene>
<name>A0A2U9S5D0_9PROT</name>
<evidence type="ECO:0000256" key="1">
    <source>
        <dbReference type="ARBA" id="ARBA00022475"/>
    </source>
</evidence>
<dbReference type="Pfam" id="PF06835">
    <property type="entry name" value="LptC"/>
    <property type="match status" value="1"/>
</dbReference>
<dbReference type="GO" id="GO:0015221">
    <property type="term" value="F:lipopolysaccharide transmembrane transporter activity"/>
    <property type="evidence" value="ECO:0007669"/>
    <property type="project" value="InterPro"/>
</dbReference>
<evidence type="ECO:0000256" key="6">
    <source>
        <dbReference type="SAM" id="MobiDB-lite"/>
    </source>
</evidence>
<dbReference type="EMBL" id="CP029829">
    <property type="protein sequence ID" value="AWU94755.1"/>
    <property type="molecule type" value="Genomic_DNA"/>
</dbReference>
<keyword evidence="2" id="KW-0997">Cell inner membrane</keyword>
<feature type="region of interest" description="Disordered" evidence="6">
    <location>
        <begin position="1"/>
        <end position="47"/>
    </location>
</feature>
<dbReference type="PANTHER" id="PTHR37481">
    <property type="entry name" value="LIPOPOLYSACCHARIDE EXPORT SYSTEM PROTEIN LPTC"/>
    <property type="match status" value="1"/>
</dbReference>
<dbReference type="InterPro" id="IPR010664">
    <property type="entry name" value="LipoPS_assembly_LptC-rel"/>
</dbReference>
<feature type="transmembrane region" description="Helical" evidence="7">
    <location>
        <begin position="61"/>
        <end position="83"/>
    </location>
</feature>
<reference evidence="8 9" key="1">
    <citation type="journal article" date="2019" name="Int. J. Syst. Evol. Microbiol.">
        <title>Azospirillum ramasamyi sp. nov., a novel diazotrophic bacterium isolated from fermented bovine products.</title>
        <authorList>
            <person name="Anandham R."/>
            <person name="Heo J."/>
            <person name="Krishnamoorthy R."/>
            <person name="SenthilKumar M."/>
            <person name="Gopal N.O."/>
            <person name="Kim S.J."/>
            <person name="Kwon S.W."/>
        </authorList>
    </citation>
    <scope>NUCLEOTIDE SEQUENCE [LARGE SCALE GENOMIC DNA]</scope>
    <source>
        <strain evidence="8 9">M2T2B2</strain>
    </source>
</reference>
<protein>
    <submittedName>
        <fullName evidence="8">LPS export ABC transporter periplasmic protein LptC</fullName>
    </submittedName>
</protein>
<dbReference type="Gene3D" id="2.60.450.10">
    <property type="entry name" value="Lipopolysaccharide (LPS) transport protein A like domain"/>
    <property type="match status" value="1"/>
</dbReference>
<evidence type="ECO:0000313" key="8">
    <source>
        <dbReference type="EMBL" id="AWU94755.1"/>
    </source>
</evidence>
<dbReference type="KEGG" id="azm:DM194_11050"/>
<keyword evidence="9" id="KW-1185">Reference proteome</keyword>
<sequence>MSLDDLRSPDRTGTAPPAAPPARGRDRRASAPVQAPAELPAVLRAHRRRDTRPVSRFHSRFVSALKFALPAAALAMMALLAAWPSLNSPPTPRISADAGQSEMLKPRYFSLDEHNQPFSLVAAKADKSTDEPDIVLLDDPQAEMTENTGTWVTMRSDKGWYNQVTGILLMRGNVHVLRDDGNEFTTSEAEADIRKGNAWGDKAVAGQGPQGEINAQGFRMTERGKNVVFLNQSKAEVQAAERPGSKKP</sequence>
<evidence type="ECO:0000256" key="2">
    <source>
        <dbReference type="ARBA" id="ARBA00022519"/>
    </source>
</evidence>
<dbReference type="GO" id="GO:0005886">
    <property type="term" value="C:plasma membrane"/>
    <property type="evidence" value="ECO:0007669"/>
    <property type="project" value="InterPro"/>
</dbReference>
<dbReference type="InterPro" id="IPR052363">
    <property type="entry name" value="LPS_export_LptC"/>
</dbReference>
<dbReference type="PANTHER" id="PTHR37481:SF1">
    <property type="entry name" value="LIPOPOLYSACCHARIDE EXPORT SYSTEM PROTEIN LPTC"/>
    <property type="match status" value="1"/>
</dbReference>
<accession>A0A2U9S5D0</accession>
<dbReference type="AlphaFoldDB" id="A0A2U9S5D0"/>
<dbReference type="Proteomes" id="UP000249605">
    <property type="component" value="Chromosome"/>
</dbReference>
<keyword evidence="3 7" id="KW-0812">Transmembrane</keyword>
<evidence type="ECO:0000256" key="5">
    <source>
        <dbReference type="ARBA" id="ARBA00023136"/>
    </source>
</evidence>
<dbReference type="GO" id="GO:0017089">
    <property type="term" value="F:glycolipid transfer activity"/>
    <property type="evidence" value="ECO:0007669"/>
    <property type="project" value="TreeGrafter"/>
</dbReference>
<dbReference type="InterPro" id="IPR026265">
    <property type="entry name" value="LptC"/>
</dbReference>
<evidence type="ECO:0000256" key="4">
    <source>
        <dbReference type="ARBA" id="ARBA00022989"/>
    </source>
</evidence>
<evidence type="ECO:0000256" key="3">
    <source>
        <dbReference type="ARBA" id="ARBA00022692"/>
    </source>
</evidence>
<feature type="compositionally biased region" description="Basic and acidic residues" evidence="6">
    <location>
        <begin position="1"/>
        <end position="10"/>
    </location>
</feature>
<keyword evidence="1" id="KW-1003">Cell membrane</keyword>
<keyword evidence="4 7" id="KW-1133">Transmembrane helix</keyword>
<evidence type="ECO:0000313" key="9">
    <source>
        <dbReference type="Proteomes" id="UP000249605"/>
    </source>
</evidence>